<accession>A0A1H8DFC5</accession>
<dbReference type="STRING" id="1173111.SAMN05444955_105154"/>
<sequence>MGKNKRNNNNEGRVERTQTNGAEQKAENNEEFAQDITPAGPVGFRDRADRRADDDRTADAGRGLGITAIILSVLAFFLWPYILGTAGIIVGVISARRGSSLGWWAVGIGVIALILATFALPFRLLF</sequence>
<keyword evidence="4" id="KW-1185">Reference proteome</keyword>
<gene>
    <name evidence="3" type="ORF">SAMN05444955_105154</name>
</gene>
<keyword evidence="2" id="KW-0812">Transmembrane</keyword>
<organism evidence="3 4">
    <name type="scientific">Lihuaxuella thermophila</name>
    <dbReference type="NCBI Taxonomy" id="1173111"/>
    <lineage>
        <taxon>Bacteria</taxon>
        <taxon>Bacillati</taxon>
        <taxon>Bacillota</taxon>
        <taxon>Bacilli</taxon>
        <taxon>Bacillales</taxon>
        <taxon>Thermoactinomycetaceae</taxon>
        <taxon>Lihuaxuella</taxon>
    </lineage>
</organism>
<feature type="transmembrane region" description="Helical" evidence="2">
    <location>
        <begin position="101"/>
        <end position="122"/>
    </location>
</feature>
<dbReference type="RefSeq" id="WP_089966769.1">
    <property type="nucleotide sequence ID" value="NZ_FOCQ01000005.1"/>
</dbReference>
<evidence type="ECO:0000256" key="2">
    <source>
        <dbReference type="SAM" id="Phobius"/>
    </source>
</evidence>
<protein>
    <recommendedName>
        <fullName evidence="5">DUF4190 domain-containing protein</fullName>
    </recommendedName>
</protein>
<dbReference type="AlphaFoldDB" id="A0A1H8DFC5"/>
<evidence type="ECO:0000313" key="3">
    <source>
        <dbReference type="EMBL" id="SEN06003.1"/>
    </source>
</evidence>
<evidence type="ECO:0000256" key="1">
    <source>
        <dbReference type="SAM" id="MobiDB-lite"/>
    </source>
</evidence>
<feature type="region of interest" description="Disordered" evidence="1">
    <location>
        <begin position="1"/>
        <end position="59"/>
    </location>
</feature>
<reference evidence="3 4" key="1">
    <citation type="submission" date="2016-10" db="EMBL/GenBank/DDBJ databases">
        <authorList>
            <person name="de Groot N.N."/>
        </authorList>
    </citation>
    <scope>NUCLEOTIDE SEQUENCE [LARGE SCALE GENOMIC DNA]</scope>
    <source>
        <strain evidence="3 4">DSM 46701</strain>
    </source>
</reference>
<dbReference type="Proteomes" id="UP000199695">
    <property type="component" value="Unassembled WGS sequence"/>
</dbReference>
<evidence type="ECO:0000313" key="4">
    <source>
        <dbReference type="Proteomes" id="UP000199695"/>
    </source>
</evidence>
<evidence type="ECO:0008006" key="5">
    <source>
        <dbReference type="Google" id="ProtNLM"/>
    </source>
</evidence>
<dbReference type="EMBL" id="FOCQ01000005">
    <property type="protein sequence ID" value="SEN06003.1"/>
    <property type="molecule type" value="Genomic_DNA"/>
</dbReference>
<keyword evidence="2" id="KW-0472">Membrane</keyword>
<dbReference type="OrthoDB" id="2943217at2"/>
<keyword evidence="2" id="KW-1133">Transmembrane helix</keyword>
<proteinExistence type="predicted"/>
<feature type="compositionally biased region" description="Basic and acidic residues" evidence="1">
    <location>
        <begin position="44"/>
        <end position="59"/>
    </location>
</feature>
<dbReference type="PANTHER" id="PTHR40040">
    <property type="entry name" value="SMALL HYDROPHOBIC PROTEIN-RELATED"/>
    <property type="match status" value="1"/>
</dbReference>
<feature type="transmembrane region" description="Helical" evidence="2">
    <location>
        <begin position="66"/>
        <end position="95"/>
    </location>
</feature>
<dbReference type="InterPro" id="IPR055338">
    <property type="entry name" value="YqfX-like"/>
</dbReference>
<dbReference type="PANTHER" id="PTHR40040:SF1">
    <property type="entry name" value="MEMBRANE PROTEIN"/>
    <property type="match status" value="1"/>
</dbReference>
<name>A0A1H8DFC5_9BACL</name>